<feature type="region of interest" description="Disordered" evidence="1">
    <location>
        <begin position="72"/>
        <end position="112"/>
    </location>
</feature>
<dbReference type="Proteomes" id="UP001177140">
    <property type="component" value="Unassembled WGS sequence"/>
</dbReference>
<dbReference type="InterPro" id="IPR036869">
    <property type="entry name" value="J_dom_sf"/>
</dbReference>
<evidence type="ECO:0000313" key="3">
    <source>
        <dbReference type="EMBL" id="MCL7050226.1"/>
    </source>
</evidence>
<dbReference type="InterPro" id="IPR001623">
    <property type="entry name" value="DnaJ_domain"/>
</dbReference>
<name>A0AA41VZ63_PAPNU</name>
<reference evidence="3" key="1">
    <citation type="submission" date="2022-03" db="EMBL/GenBank/DDBJ databases">
        <title>A functionally conserved STORR gene fusion in Papaver species that diverged 16.8 million years ago.</title>
        <authorList>
            <person name="Catania T."/>
        </authorList>
    </citation>
    <scope>NUCLEOTIDE SEQUENCE</scope>
    <source>
        <strain evidence="3">S-191538</strain>
    </source>
</reference>
<dbReference type="PROSITE" id="PS50076">
    <property type="entry name" value="DNAJ_2"/>
    <property type="match status" value="1"/>
</dbReference>
<dbReference type="EMBL" id="JAJJMA010325184">
    <property type="protein sequence ID" value="MCL7050226.1"/>
    <property type="molecule type" value="Genomic_DNA"/>
</dbReference>
<accession>A0AA41VZ63</accession>
<comment type="caution">
    <text evidence="3">The sequence shown here is derived from an EMBL/GenBank/DDBJ whole genome shotgun (WGS) entry which is preliminary data.</text>
</comment>
<feature type="compositionally biased region" description="Gly residues" evidence="1">
    <location>
        <begin position="85"/>
        <end position="94"/>
    </location>
</feature>
<dbReference type="PANTHER" id="PTHR24074">
    <property type="entry name" value="CO-CHAPERONE PROTEIN DJLA"/>
    <property type="match status" value="1"/>
</dbReference>
<organism evidence="3 4">
    <name type="scientific">Papaver nudicaule</name>
    <name type="common">Iceland poppy</name>
    <dbReference type="NCBI Taxonomy" id="74823"/>
    <lineage>
        <taxon>Eukaryota</taxon>
        <taxon>Viridiplantae</taxon>
        <taxon>Streptophyta</taxon>
        <taxon>Embryophyta</taxon>
        <taxon>Tracheophyta</taxon>
        <taxon>Spermatophyta</taxon>
        <taxon>Magnoliopsida</taxon>
        <taxon>Ranunculales</taxon>
        <taxon>Papaveraceae</taxon>
        <taxon>Papaveroideae</taxon>
        <taxon>Papaver</taxon>
    </lineage>
</organism>
<sequence>MNYYKILGLARNASKKEIKEAYRILALIYHPDKHLHPDSSQKVKDVVTHKFRQISEAHEILSDDRKRADYNNILRTKSSSSSSYGSGGGGGGASASGRNTCDGKNGTSGDDPPSLGMIIFLL</sequence>
<dbReference type="PRINTS" id="PR00625">
    <property type="entry name" value="JDOMAIN"/>
</dbReference>
<dbReference type="CDD" id="cd06257">
    <property type="entry name" value="DnaJ"/>
    <property type="match status" value="1"/>
</dbReference>
<evidence type="ECO:0000313" key="4">
    <source>
        <dbReference type="Proteomes" id="UP001177140"/>
    </source>
</evidence>
<dbReference type="PROSITE" id="PS00636">
    <property type="entry name" value="DNAJ_1"/>
    <property type="match status" value="1"/>
</dbReference>
<dbReference type="AlphaFoldDB" id="A0AA41VZ63"/>
<proteinExistence type="predicted"/>
<dbReference type="InterPro" id="IPR018253">
    <property type="entry name" value="DnaJ_domain_CS"/>
</dbReference>
<dbReference type="Pfam" id="PF00226">
    <property type="entry name" value="DnaJ"/>
    <property type="match status" value="1"/>
</dbReference>
<dbReference type="InterPro" id="IPR050817">
    <property type="entry name" value="DjlA_DnaK_co-chaperone"/>
</dbReference>
<dbReference type="SMART" id="SM00271">
    <property type="entry name" value="DnaJ"/>
    <property type="match status" value="1"/>
</dbReference>
<evidence type="ECO:0000259" key="2">
    <source>
        <dbReference type="PROSITE" id="PS50076"/>
    </source>
</evidence>
<protein>
    <recommendedName>
        <fullName evidence="2">J domain-containing protein</fullName>
    </recommendedName>
</protein>
<feature type="domain" description="J" evidence="2">
    <location>
        <begin position="2"/>
        <end position="74"/>
    </location>
</feature>
<feature type="non-terminal residue" evidence="3">
    <location>
        <position position="122"/>
    </location>
</feature>
<dbReference type="Gene3D" id="1.10.287.110">
    <property type="entry name" value="DnaJ domain"/>
    <property type="match status" value="1"/>
</dbReference>
<gene>
    <name evidence="3" type="ORF">MKW94_001634</name>
</gene>
<keyword evidence="4" id="KW-1185">Reference proteome</keyword>
<dbReference type="SUPFAM" id="SSF46565">
    <property type="entry name" value="Chaperone J-domain"/>
    <property type="match status" value="1"/>
</dbReference>
<evidence type="ECO:0000256" key="1">
    <source>
        <dbReference type="SAM" id="MobiDB-lite"/>
    </source>
</evidence>